<dbReference type="GO" id="GO:0047570">
    <property type="term" value="F:3-oxoadipate enol-lactonase activity"/>
    <property type="evidence" value="ECO:0007669"/>
    <property type="project" value="InterPro"/>
</dbReference>
<reference evidence="3 4" key="1">
    <citation type="submission" date="2018-05" db="EMBL/GenBank/DDBJ databases">
        <title>Acuticoccus sediminis sp. nov., isolated from deep-sea sediment of Indian Ocean.</title>
        <authorList>
            <person name="Liu X."/>
            <person name="Lai Q."/>
            <person name="Du Y."/>
            <person name="Sun F."/>
            <person name="Zhang X."/>
            <person name="Wang S."/>
            <person name="Shao Z."/>
        </authorList>
    </citation>
    <scope>NUCLEOTIDE SEQUENCE [LARGE SCALE GENOMIC DNA]</scope>
    <source>
        <strain evidence="3 4">PTG4-2</strain>
    </source>
</reference>
<accession>A0A8B2NWQ2</accession>
<organism evidence="3 4">
    <name type="scientific">Acuticoccus sediminis</name>
    <dbReference type="NCBI Taxonomy" id="2184697"/>
    <lineage>
        <taxon>Bacteria</taxon>
        <taxon>Pseudomonadati</taxon>
        <taxon>Pseudomonadota</taxon>
        <taxon>Alphaproteobacteria</taxon>
        <taxon>Hyphomicrobiales</taxon>
        <taxon>Amorphaceae</taxon>
        <taxon>Acuticoccus</taxon>
    </lineage>
</organism>
<dbReference type="SUPFAM" id="SSF53474">
    <property type="entry name" value="alpha/beta-Hydrolases"/>
    <property type="match status" value="1"/>
</dbReference>
<dbReference type="GO" id="GO:0016020">
    <property type="term" value="C:membrane"/>
    <property type="evidence" value="ECO:0007669"/>
    <property type="project" value="TreeGrafter"/>
</dbReference>
<dbReference type="AlphaFoldDB" id="A0A8B2NWQ2"/>
<protein>
    <submittedName>
        <fullName evidence="3">3-oxoadipate enol-lactonase</fullName>
    </submittedName>
</protein>
<dbReference type="InterPro" id="IPR029058">
    <property type="entry name" value="AB_hydrolase_fold"/>
</dbReference>
<keyword evidence="4" id="KW-1185">Reference proteome</keyword>
<name>A0A8B2NWQ2_9HYPH</name>
<keyword evidence="1" id="KW-0378">Hydrolase</keyword>
<dbReference type="PANTHER" id="PTHR43798:SF31">
    <property type="entry name" value="AB HYDROLASE SUPERFAMILY PROTEIN YCLE"/>
    <property type="match status" value="1"/>
</dbReference>
<evidence type="ECO:0000313" key="3">
    <source>
        <dbReference type="EMBL" id="RAI00791.1"/>
    </source>
</evidence>
<dbReference type="GO" id="GO:0042952">
    <property type="term" value="P:beta-ketoadipate pathway"/>
    <property type="evidence" value="ECO:0007669"/>
    <property type="project" value="InterPro"/>
</dbReference>
<dbReference type="InterPro" id="IPR050266">
    <property type="entry name" value="AB_hydrolase_sf"/>
</dbReference>
<dbReference type="EMBL" id="QHHQ01000003">
    <property type="protein sequence ID" value="RAI00791.1"/>
    <property type="molecule type" value="Genomic_DNA"/>
</dbReference>
<evidence type="ECO:0000259" key="2">
    <source>
        <dbReference type="Pfam" id="PF12697"/>
    </source>
</evidence>
<dbReference type="PRINTS" id="PR00111">
    <property type="entry name" value="ABHYDROLASE"/>
</dbReference>
<feature type="domain" description="AB hydrolase-1" evidence="2">
    <location>
        <begin position="37"/>
        <end position="250"/>
    </location>
</feature>
<dbReference type="NCBIfam" id="TIGR02427">
    <property type="entry name" value="protocat_pcaD"/>
    <property type="match status" value="1"/>
</dbReference>
<dbReference type="Proteomes" id="UP000249590">
    <property type="component" value="Unassembled WGS sequence"/>
</dbReference>
<proteinExistence type="predicted"/>
<evidence type="ECO:0000313" key="4">
    <source>
        <dbReference type="Proteomes" id="UP000249590"/>
    </source>
</evidence>
<evidence type="ECO:0000256" key="1">
    <source>
        <dbReference type="ARBA" id="ARBA00022801"/>
    </source>
</evidence>
<dbReference type="OrthoDB" id="9793083at2"/>
<dbReference type="PANTHER" id="PTHR43798">
    <property type="entry name" value="MONOACYLGLYCEROL LIPASE"/>
    <property type="match status" value="1"/>
</dbReference>
<dbReference type="Pfam" id="PF12697">
    <property type="entry name" value="Abhydrolase_6"/>
    <property type="match status" value="1"/>
</dbReference>
<dbReference type="InterPro" id="IPR000073">
    <property type="entry name" value="AB_hydrolase_1"/>
</dbReference>
<dbReference type="Gene3D" id="3.40.50.1820">
    <property type="entry name" value="alpha/beta hydrolase"/>
    <property type="match status" value="1"/>
</dbReference>
<dbReference type="RefSeq" id="WP_111347191.1">
    <property type="nucleotide sequence ID" value="NZ_QHHQ01000003.1"/>
</dbReference>
<dbReference type="InterPro" id="IPR026968">
    <property type="entry name" value="PcaD/CatD"/>
</dbReference>
<sequence>MRFIKTNGATLHVDHRPAQAGAPTIAFSNSLGTDFRIWDGVVDQLPAGWGVLRYDTRGQGLSPLAPSESVGANAADMIGLADAFGVGKIVPCGLSIGGLIALKATLDYPDRVAALVLCCTGARIGSRHDWEARIATVRSQGVGVLAEATMERWFSPKFRSDAPEVIDGMRTMLERQSAAGYAALCALLRDTDLTGDISAIEVPTLAIAGGLDQATPPDLLKETAAAVRNGTSVVFEGLAHIPCVEDPAKVGGTIAHFLKDRGIGRG</sequence>
<comment type="caution">
    <text evidence="3">The sequence shown here is derived from an EMBL/GenBank/DDBJ whole genome shotgun (WGS) entry which is preliminary data.</text>
</comment>
<gene>
    <name evidence="3" type="primary">pcaD</name>
    <name evidence="3" type="ORF">DLJ53_16245</name>
</gene>